<keyword evidence="2" id="KW-1185">Reference proteome</keyword>
<dbReference type="AlphaFoldDB" id="A0A9D4DEE2"/>
<accession>A0A9D4DEE2</accession>
<protein>
    <submittedName>
        <fullName evidence="1">Uncharacterized protein</fullName>
    </submittedName>
</protein>
<gene>
    <name evidence="1" type="ORF">DPMN_180996</name>
</gene>
<evidence type="ECO:0000313" key="2">
    <source>
        <dbReference type="Proteomes" id="UP000828390"/>
    </source>
</evidence>
<organism evidence="1 2">
    <name type="scientific">Dreissena polymorpha</name>
    <name type="common">Zebra mussel</name>
    <name type="synonym">Mytilus polymorpha</name>
    <dbReference type="NCBI Taxonomy" id="45954"/>
    <lineage>
        <taxon>Eukaryota</taxon>
        <taxon>Metazoa</taxon>
        <taxon>Spiralia</taxon>
        <taxon>Lophotrochozoa</taxon>
        <taxon>Mollusca</taxon>
        <taxon>Bivalvia</taxon>
        <taxon>Autobranchia</taxon>
        <taxon>Heteroconchia</taxon>
        <taxon>Euheterodonta</taxon>
        <taxon>Imparidentia</taxon>
        <taxon>Neoheterodontei</taxon>
        <taxon>Myida</taxon>
        <taxon>Dreissenoidea</taxon>
        <taxon>Dreissenidae</taxon>
        <taxon>Dreissena</taxon>
    </lineage>
</organism>
<comment type="caution">
    <text evidence="1">The sequence shown here is derived from an EMBL/GenBank/DDBJ whole genome shotgun (WGS) entry which is preliminary data.</text>
</comment>
<dbReference type="EMBL" id="JAIWYP010000010">
    <property type="protein sequence ID" value="KAH3746587.1"/>
    <property type="molecule type" value="Genomic_DNA"/>
</dbReference>
<dbReference type="Proteomes" id="UP000828390">
    <property type="component" value="Unassembled WGS sequence"/>
</dbReference>
<sequence length="328" mass="38033">MLAAKAIVRTFEDMLKKLEKDHSRQIDMQALQNRVQEFEESLKTVTEINNNKQLVENIVNQHSELVTSWMSVWFTEREQSMQSKLRSQAIEMIAMGVQLTKYKFLASIEFEQLEKDLLEMIQSLPAKLKEGVVVEQFIEINETVLAILRKISRGLRHKEKLKVLKKYVWEDHDPLKADMDRDQSYFLAGIIYKEIQTSRKLIPVDQFISDLLLDVGRDDLRRMYCRLMKTSFSVRPQTPTNSPPVTSTENPQMWAVVTKMAGEMSEIHQRMTSIVGNFNTGEEIPLFGSKHFQTRESSSDQLAVWFEILPGKGSFYGSRADPEAIQFF</sequence>
<evidence type="ECO:0000313" key="1">
    <source>
        <dbReference type="EMBL" id="KAH3746587.1"/>
    </source>
</evidence>
<proteinExistence type="predicted"/>
<name>A0A9D4DEE2_DREPO</name>
<reference evidence="1" key="1">
    <citation type="journal article" date="2019" name="bioRxiv">
        <title>The Genome of the Zebra Mussel, Dreissena polymorpha: A Resource for Invasive Species Research.</title>
        <authorList>
            <person name="McCartney M.A."/>
            <person name="Auch B."/>
            <person name="Kono T."/>
            <person name="Mallez S."/>
            <person name="Zhang Y."/>
            <person name="Obille A."/>
            <person name="Becker A."/>
            <person name="Abrahante J.E."/>
            <person name="Garbe J."/>
            <person name="Badalamenti J.P."/>
            <person name="Herman A."/>
            <person name="Mangelson H."/>
            <person name="Liachko I."/>
            <person name="Sullivan S."/>
            <person name="Sone E.D."/>
            <person name="Koren S."/>
            <person name="Silverstein K.A.T."/>
            <person name="Beckman K.B."/>
            <person name="Gohl D.M."/>
        </authorList>
    </citation>
    <scope>NUCLEOTIDE SEQUENCE</scope>
    <source>
        <strain evidence="1">Duluth1</strain>
        <tissue evidence="1">Whole animal</tissue>
    </source>
</reference>
<reference evidence="1" key="2">
    <citation type="submission" date="2020-11" db="EMBL/GenBank/DDBJ databases">
        <authorList>
            <person name="McCartney M.A."/>
            <person name="Auch B."/>
            <person name="Kono T."/>
            <person name="Mallez S."/>
            <person name="Becker A."/>
            <person name="Gohl D.M."/>
            <person name="Silverstein K.A.T."/>
            <person name="Koren S."/>
            <person name="Bechman K.B."/>
            <person name="Herman A."/>
            <person name="Abrahante J.E."/>
            <person name="Garbe J."/>
        </authorList>
    </citation>
    <scope>NUCLEOTIDE SEQUENCE</scope>
    <source>
        <strain evidence="1">Duluth1</strain>
        <tissue evidence="1">Whole animal</tissue>
    </source>
</reference>